<organism evidence="11 12">
    <name type="scientific">Thermoproteus uzoniensis (strain 768-20)</name>
    <dbReference type="NCBI Taxonomy" id="999630"/>
    <lineage>
        <taxon>Archaea</taxon>
        <taxon>Thermoproteota</taxon>
        <taxon>Thermoprotei</taxon>
        <taxon>Thermoproteales</taxon>
        <taxon>Thermoproteaceae</taxon>
        <taxon>Thermoproteus</taxon>
    </lineage>
</organism>
<keyword evidence="12" id="KW-1185">Reference proteome</keyword>
<evidence type="ECO:0000256" key="3">
    <source>
        <dbReference type="ARBA" id="ARBA00022679"/>
    </source>
</evidence>
<dbReference type="eggNOG" id="arCOG04127">
    <property type="taxonomic scope" value="Archaea"/>
</dbReference>
<reference key="2">
    <citation type="submission" date="2011-03" db="EMBL/GenBank/DDBJ databases">
        <title>Complete genome sequence of the thermoacidophilic crenarchaeon Thermoproteus uzoniensis 768-20.</title>
        <authorList>
            <person name="Mardanov A.V."/>
            <person name="Gumerov V.M."/>
            <person name="Beletsky A.V."/>
            <person name="Prokofeva M.I."/>
            <person name="Bonch-Osmolovskaya E.A."/>
            <person name="Ravin N.V."/>
            <person name="Skryabin K.G."/>
        </authorList>
    </citation>
    <scope>NUCLEOTIDE SEQUENCE</scope>
    <source>
        <strain>768-20</strain>
    </source>
</reference>
<dbReference type="STRING" id="999630.TUZN_1953"/>
<comment type="cofactor">
    <cofactor evidence="1">
        <name>a divalent metal cation</name>
        <dbReference type="ChEBI" id="CHEBI:60240"/>
    </cofactor>
</comment>
<evidence type="ECO:0000256" key="1">
    <source>
        <dbReference type="ARBA" id="ARBA00001968"/>
    </source>
</evidence>
<dbReference type="RefSeq" id="WP_013680747.1">
    <property type="nucleotide sequence ID" value="NC_015315.1"/>
</dbReference>
<dbReference type="AlphaFoldDB" id="F2L4Q8"/>
<dbReference type="EC" id="2.7.1.78" evidence="2"/>
<keyword evidence="3" id="KW-0808">Transferase</keyword>
<evidence type="ECO:0000256" key="6">
    <source>
        <dbReference type="ARBA" id="ARBA00022840"/>
    </source>
</evidence>
<dbReference type="HOGENOM" id="CLU_051301_1_0_2"/>
<dbReference type="Proteomes" id="UP000008138">
    <property type="component" value="Chromosome"/>
</dbReference>
<reference evidence="11 12" key="1">
    <citation type="journal article" date="2011" name="J. Bacteriol.">
        <title>Complete genome sequence of the thermoacidophilic crenarchaeon Thermoproteus uzoniensis 768-20.</title>
        <authorList>
            <person name="Mardanov A.V."/>
            <person name="Gumerov V.M."/>
            <person name="Beletsky A.V."/>
            <person name="Prokofeva M.I."/>
            <person name="Bonch-Osmolovskaya E.A."/>
            <person name="Ravin N.V."/>
            <person name="Skryabin K.G."/>
        </authorList>
    </citation>
    <scope>NUCLEOTIDE SEQUENCE [LARGE SCALE GENOMIC DNA]</scope>
    <source>
        <strain evidence="11 12">768-20</strain>
    </source>
</reference>
<dbReference type="PANTHER" id="PTHR12755">
    <property type="entry name" value="CLEAVAGE/POLYADENYLATION FACTOR IA SUBUNIT CLP1P"/>
    <property type="match status" value="1"/>
</dbReference>
<keyword evidence="4" id="KW-0547">Nucleotide-binding</keyword>
<dbReference type="GO" id="GO:0005524">
    <property type="term" value="F:ATP binding"/>
    <property type="evidence" value="ECO:0007669"/>
    <property type="project" value="UniProtKB-KW"/>
</dbReference>
<protein>
    <recommendedName>
        <fullName evidence="2">polynucleotide 5'-hydroxyl-kinase</fullName>
        <ecNumber evidence="2">2.7.1.78</ecNumber>
    </recommendedName>
</protein>
<dbReference type="SUPFAM" id="SSF52540">
    <property type="entry name" value="P-loop containing nucleoside triphosphate hydrolases"/>
    <property type="match status" value="1"/>
</dbReference>
<dbReference type="PANTHER" id="PTHR12755:SF3">
    <property type="entry name" value="POLYNUCLEOTIDE 5'-HYDROXYL-KINASE NOL9"/>
    <property type="match status" value="1"/>
</dbReference>
<dbReference type="GO" id="GO:0051734">
    <property type="term" value="F:ATP-dependent polynucleotide 5'-hydroxyl-kinase activity"/>
    <property type="evidence" value="ECO:0007669"/>
    <property type="project" value="UniProtKB-EC"/>
</dbReference>
<keyword evidence="6" id="KW-0067">ATP-binding</keyword>
<feature type="domain" description="Clp1 P-loop" evidence="10">
    <location>
        <begin position="98"/>
        <end position="271"/>
    </location>
</feature>
<dbReference type="EMBL" id="CP002590">
    <property type="protein sequence ID" value="AEA13412.1"/>
    <property type="molecule type" value="Genomic_DNA"/>
</dbReference>
<evidence type="ECO:0000256" key="7">
    <source>
        <dbReference type="ARBA" id="ARBA00024737"/>
    </source>
</evidence>
<dbReference type="Pfam" id="PF16575">
    <property type="entry name" value="CLP1_P"/>
    <property type="match status" value="1"/>
</dbReference>
<evidence type="ECO:0000256" key="9">
    <source>
        <dbReference type="ARBA" id="ARBA00044673"/>
    </source>
</evidence>
<evidence type="ECO:0000256" key="2">
    <source>
        <dbReference type="ARBA" id="ARBA00012157"/>
    </source>
</evidence>
<sequence>MRTYSMEPGDIFRVEGPAKIDVLEGAIYAVGALYTSGSHFTVLRARRLAFKAVDKAKISVVLGPNAVLERARPEEEVLDEWESAASSVDLNGVTVVIGAIDVGKSTMTAVLANKALSRGLRVAVIDADVGQNDIGPPTTISASRIVKPITSLRQIQAEKSVFMQSTSLERIWPRAVEAIGKLVLYARQAWSADAVIINTDGWISGEEAEEYKKTLLAKIKPNNVVAIRIGNELDGILANFSNVVFVRPPPAVGTRTKEDRKIHREMSYARFIFPVREVSVDLNKTPLCNIGLFKGLDLEGEFKAMLSRAINAKITYANQLGSALYVIADQWITRKLNSFKVFGFPEGFEKGLLVGVEDRDGFLIGLGVLKKIYYDRKKAVVYMSSRTEKALQKAACIRVGFIRLNDNFEEAERVVQLLRYDLYTYAQNGTMRGAGSA</sequence>
<dbReference type="GO" id="GO:0006396">
    <property type="term" value="P:RNA processing"/>
    <property type="evidence" value="ECO:0007669"/>
    <property type="project" value="InterPro"/>
</dbReference>
<gene>
    <name evidence="11" type="ordered locus">TUZN_1953</name>
</gene>
<evidence type="ECO:0000256" key="8">
    <source>
        <dbReference type="ARBA" id="ARBA00044641"/>
    </source>
</evidence>
<comment type="catalytic activity">
    <reaction evidence="9">
        <text>a 5'-end dephospho-2'-deoxyribonucleoside-DNA + ATP = a 5'-end 5'-phospho-2'-deoxyribonucleoside-DNA + ADP + H(+)</text>
        <dbReference type="Rhea" id="RHEA:15669"/>
        <dbReference type="Rhea" id="RHEA-COMP:13180"/>
        <dbReference type="Rhea" id="RHEA-COMP:13184"/>
        <dbReference type="ChEBI" id="CHEBI:15378"/>
        <dbReference type="ChEBI" id="CHEBI:30616"/>
        <dbReference type="ChEBI" id="CHEBI:136412"/>
        <dbReference type="ChEBI" id="CHEBI:136416"/>
        <dbReference type="ChEBI" id="CHEBI:456216"/>
        <dbReference type="EC" id="2.7.1.78"/>
    </reaction>
</comment>
<dbReference type="InterPro" id="IPR032319">
    <property type="entry name" value="CLP1_P"/>
</dbReference>
<evidence type="ECO:0000259" key="10">
    <source>
        <dbReference type="Pfam" id="PF16575"/>
    </source>
</evidence>
<dbReference type="KEGG" id="tuz:TUZN_1953"/>
<name>F2L4Q8_THEU7</name>
<dbReference type="GeneID" id="10361465"/>
<keyword evidence="5" id="KW-0418">Kinase</keyword>
<comment type="function">
    <text evidence="7">Polynucleotide kinase that can phosphorylate the 5'-hydroxyl groups of both single-stranded RNA (ssRNA) and single-stranded DNA (ssDNA). Exhibits a strong preference for ssRNA.</text>
</comment>
<evidence type="ECO:0000313" key="12">
    <source>
        <dbReference type="Proteomes" id="UP000008138"/>
    </source>
</evidence>
<dbReference type="InterPro" id="IPR045116">
    <property type="entry name" value="Clp1/Grc3"/>
</dbReference>
<comment type="catalytic activity">
    <reaction evidence="8">
        <text>a 5'-end dephospho-ribonucleoside-RNA + ATP = a 5'-end 5'-phospho-ribonucleoside-RNA + ADP + H(+)</text>
        <dbReference type="Rhea" id="RHEA:54580"/>
        <dbReference type="Rhea" id="RHEA-COMP:13936"/>
        <dbReference type="Rhea" id="RHEA-COMP:15179"/>
        <dbReference type="ChEBI" id="CHEBI:15378"/>
        <dbReference type="ChEBI" id="CHEBI:30616"/>
        <dbReference type="ChEBI" id="CHEBI:138282"/>
        <dbReference type="ChEBI" id="CHEBI:138284"/>
        <dbReference type="ChEBI" id="CHEBI:456216"/>
        <dbReference type="EC" id="2.7.1.78"/>
    </reaction>
</comment>
<dbReference type="InterPro" id="IPR027417">
    <property type="entry name" value="P-loop_NTPase"/>
</dbReference>
<evidence type="ECO:0000256" key="4">
    <source>
        <dbReference type="ARBA" id="ARBA00022741"/>
    </source>
</evidence>
<accession>F2L4Q8</accession>
<evidence type="ECO:0000313" key="11">
    <source>
        <dbReference type="EMBL" id="AEA13412.1"/>
    </source>
</evidence>
<evidence type="ECO:0000256" key="5">
    <source>
        <dbReference type="ARBA" id="ARBA00022777"/>
    </source>
</evidence>
<dbReference type="Gene3D" id="3.40.50.300">
    <property type="entry name" value="P-loop containing nucleotide triphosphate hydrolases"/>
    <property type="match status" value="1"/>
</dbReference>
<proteinExistence type="predicted"/>